<gene>
    <name evidence="1" type="ORF">RRG08_021577</name>
</gene>
<accession>A0AAE0XDV6</accession>
<sequence>MTSSMEEFEVPSYSVLPRLMLTSCTSFTGVSTNHACSSCQQNRYRLEVASSWNRWRPIWNRRHRKSKLDN</sequence>
<evidence type="ECO:0000313" key="2">
    <source>
        <dbReference type="Proteomes" id="UP001283361"/>
    </source>
</evidence>
<protein>
    <submittedName>
        <fullName evidence="1">Uncharacterized protein</fullName>
    </submittedName>
</protein>
<dbReference type="EMBL" id="JAWDGP010008106">
    <property type="protein sequence ID" value="KAK3690879.1"/>
    <property type="molecule type" value="Genomic_DNA"/>
</dbReference>
<dbReference type="Proteomes" id="UP001283361">
    <property type="component" value="Unassembled WGS sequence"/>
</dbReference>
<organism evidence="1 2">
    <name type="scientific">Elysia crispata</name>
    <name type="common">lettuce slug</name>
    <dbReference type="NCBI Taxonomy" id="231223"/>
    <lineage>
        <taxon>Eukaryota</taxon>
        <taxon>Metazoa</taxon>
        <taxon>Spiralia</taxon>
        <taxon>Lophotrochozoa</taxon>
        <taxon>Mollusca</taxon>
        <taxon>Gastropoda</taxon>
        <taxon>Heterobranchia</taxon>
        <taxon>Euthyneura</taxon>
        <taxon>Panpulmonata</taxon>
        <taxon>Sacoglossa</taxon>
        <taxon>Placobranchoidea</taxon>
        <taxon>Plakobranchidae</taxon>
        <taxon>Elysia</taxon>
    </lineage>
</organism>
<keyword evidence="2" id="KW-1185">Reference proteome</keyword>
<name>A0AAE0XDV6_9GAST</name>
<reference evidence="1" key="1">
    <citation type="journal article" date="2023" name="G3 (Bethesda)">
        <title>A reference genome for the long-term kleptoplast-retaining sea slug Elysia crispata morphotype clarki.</title>
        <authorList>
            <person name="Eastman K.E."/>
            <person name="Pendleton A.L."/>
            <person name="Shaikh M.A."/>
            <person name="Suttiyut T."/>
            <person name="Ogas R."/>
            <person name="Tomko P."/>
            <person name="Gavelis G."/>
            <person name="Widhalm J.R."/>
            <person name="Wisecaver J.H."/>
        </authorList>
    </citation>
    <scope>NUCLEOTIDE SEQUENCE</scope>
    <source>
        <strain evidence="1">ECLA1</strain>
    </source>
</reference>
<comment type="caution">
    <text evidence="1">The sequence shown here is derived from an EMBL/GenBank/DDBJ whole genome shotgun (WGS) entry which is preliminary data.</text>
</comment>
<evidence type="ECO:0000313" key="1">
    <source>
        <dbReference type="EMBL" id="KAK3690879.1"/>
    </source>
</evidence>
<dbReference type="AlphaFoldDB" id="A0AAE0XDV6"/>
<proteinExistence type="predicted"/>